<evidence type="ECO:0000313" key="2">
    <source>
        <dbReference type="Proteomes" id="UP000236721"/>
    </source>
</evidence>
<dbReference type="Proteomes" id="UP000236721">
    <property type="component" value="Unassembled WGS sequence"/>
</dbReference>
<organism evidence="1 2">
    <name type="scientific">Vibrio hangzhouensis</name>
    <dbReference type="NCBI Taxonomy" id="462991"/>
    <lineage>
        <taxon>Bacteria</taxon>
        <taxon>Pseudomonadati</taxon>
        <taxon>Pseudomonadota</taxon>
        <taxon>Gammaproteobacteria</taxon>
        <taxon>Vibrionales</taxon>
        <taxon>Vibrionaceae</taxon>
        <taxon>Vibrio</taxon>
    </lineage>
</organism>
<keyword evidence="2" id="KW-1185">Reference proteome</keyword>
<accession>A0A1H5VWK3</accession>
<protein>
    <submittedName>
        <fullName evidence="1">Uncharacterized protein</fullName>
    </submittedName>
</protein>
<gene>
    <name evidence="1" type="ORF">SAMN04488244_10528</name>
</gene>
<dbReference type="OrthoDB" id="5876950at2"/>
<name>A0A1H5VWK3_9VIBR</name>
<dbReference type="RefSeq" id="WP_103879544.1">
    <property type="nucleotide sequence ID" value="NZ_FNVG01000005.1"/>
</dbReference>
<proteinExistence type="predicted"/>
<sequence>MFSLVIYSNTGASGIVLAQHPSKSQTPLLSQWEAIPPAQGVTGHFLVLRRGEEHLDSKFIRYTHVCQLLELWGEFDQFYQELPCGK</sequence>
<dbReference type="AlphaFoldDB" id="A0A1H5VWK3"/>
<dbReference type="EMBL" id="FNVG01000005">
    <property type="protein sequence ID" value="SEF91368.1"/>
    <property type="molecule type" value="Genomic_DNA"/>
</dbReference>
<evidence type="ECO:0000313" key="1">
    <source>
        <dbReference type="EMBL" id="SEF91368.1"/>
    </source>
</evidence>
<reference evidence="2" key="1">
    <citation type="submission" date="2016-10" db="EMBL/GenBank/DDBJ databases">
        <authorList>
            <person name="Varghese N."/>
            <person name="Submissions S."/>
        </authorList>
    </citation>
    <scope>NUCLEOTIDE SEQUENCE [LARGE SCALE GENOMIC DNA]</scope>
    <source>
        <strain evidence="2">CGMCC 1.7062</strain>
    </source>
</reference>